<protein>
    <submittedName>
        <fullName evidence="4">Uncharacterized protein</fullName>
    </submittedName>
</protein>
<keyword evidence="2" id="KW-0378">Hydrolase</keyword>
<comment type="caution">
    <text evidence="4">The sequence shown here is derived from an EMBL/GenBank/DDBJ whole genome shotgun (WGS) entry which is preliminary data.</text>
</comment>
<evidence type="ECO:0000313" key="4">
    <source>
        <dbReference type="EMBL" id="RMX47207.1"/>
    </source>
</evidence>
<accession>A0A3M6U0S8</accession>
<evidence type="ECO:0000313" key="5">
    <source>
        <dbReference type="Proteomes" id="UP000275408"/>
    </source>
</evidence>
<dbReference type="GO" id="GO:0003684">
    <property type="term" value="F:damaged DNA binding"/>
    <property type="evidence" value="ECO:0007669"/>
    <property type="project" value="TreeGrafter"/>
</dbReference>
<name>A0A3M6U0S8_POCDA</name>
<sequence length="90" mass="10325">MTGFIKALSDNPQAFTSGFFQVEKVMKNLFVRRLYLWPRFHATVSAFLEKHKPEVIELHLHLTPSMLAIQTAALDLINTCLKELKRANPT</sequence>
<dbReference type="GO" id="GO:1901255">
    <property type="term" value="P:nucleotide-excision repair involved in interstrand cross-link repair"/>
    <property type="evidence" value="ECO:0007669"/>
    <property type="project" value="TreeGrafter"/>
</dbReference>
<dbReference type="GO" id="GO:0000014">
    <property type="term" value="F:single-stranded DNA endodeoxyribonuclease activity"/>
    <property type="evidence" value="ECO:0007669"/>
    <property type="project" value="TreeGrafter"/>
</dbReference>
<evidence type="ECO:0000256" key="2">
    <source>
        <dbReference type="ARBA" id="ARBA00022801"/>
    </source>
</evidence>
<dbReference type="GO" id="GO:0000712">
    <property type="term" value="P:resolution of meiotic recombination intermediates"/>
    <property type="evidence" value="ECO:0007669"/>
    <property type="project" value="TreeGrafter"/>
</dbReference>
<gene>
    <name evidence="4" type="ORF">pdam_00025184</name>
</gene>
<evidence type="ECO:0000256" key="1">
    <source>
        <dbReference type="ARBA" id="ARBA00022763"/>
    </source>
</evidence>
<evidence type="ECO:0000256" key="3">
    <source>
        <dbReference type="ARBA" id="ARBA00023204"/>
    </source>
</evidence>
<dbReference type="PANTHER" id="PTHR10150:SF0">
    <property type="entry name" value="DNA REPAIR ENDONUCLEASE XPF"/>
    <property type="match status" value="1"/>
</dbReference>
<feature type="non-terminal residue" evidence="4">
    <location>
        <position position="90"/>
    </location>
</feature>
<dbReference type="GO" id="GO:0000724">
    <property type="term" value="P:double-strand break repair via homologous recombination"/>
    <property type="evidence" value="ECO:0007669"/>
    <property type="project" value="TreeGrafter"/>
</dbReference>
<dbReference type="PANTHER" id="PTHR10150">
    <property type="entry name" value="DNA REPAIR ENDONUCLEASE XPF"/>
    <property type="match status" value="1"/>
</dbReference>
<keyword evidence="1" id="KW-0227">DNA damage</keyword>
<dbReference type="OrthoDB" id="6019266at2759"/>
<proteinExistence type="predicted"/>
<reference evidence="4 5" key="1">
    <citation type="journal article" date="2018" name="Sci. Rep.">
        <title>Comparative analysis of the Pocillopora damicornis genome highlights role of immune system in coral evolution.</title>
        <authorList>
            <person name="Cunning R."/>
            <person name="Bay R.A."/>
            <person name="Gillette P."/>
            <person name="Baker A.C."/>
            <person name="Traylor-Knowles N."/>
        </authorList>
    </citation>
    <scope>NUCLEOTIDE SEQUENCE [LARGE SCALE GENOMIC DNA]</scope>
    <source>
        <strain evidence="4">RSMAS</strain>
        <tissue evidence="4">Whole animal</tissue>
    </source>
</reference>
<dbReference type="Proteomes" id="UP000275408">
    <property type="component" value="Unassembled WGS sequence"/>
</dbReference>
<dbReference type="STRING" id="46731.A0A3M6U0S8"/>
<dbReference type="AlphaFoldDB" id="A0A3M6U0S8"/>
<organism evidence="4 5">
    <name type="scientific">Pocillopora damicornis</name>
    <name type="common">Cauliflower coral</name>
    <name type="synonym">Millepora damicornis</name>
    <dbReference type="NCBI Taxonomy" id="46731"/>
    <lineage>
        <taxon>Eukaryota</taxon>
        <taxon>Metazoa</taxon>
        <taxon>Cnidaria</taxon>
        <taxon>Anthozoa</taxon>
        <taxon>Hexacorallia</taxon>
        <taxon>Scleractinia</taxon>
        <taxon>Astrocoeniina</taxon>
        <taxon>Pocilloporidae</taxon>
        <taxon>Pocillopora</taxon>
    </lineage>
</organism>
<keyword evidence="3" id="KW-0234">DNA repair</keyword>
<keyword evidence="5" id="KW-1185">Reference proteome</keyword>
<dbReference type="GO" id="GO:0000110">
    <property type="term" value="C:nucleotide-excision repair factor 1 complex"/>
    <property type="evidence" value="ECO:0007669"/>
    <property type="project" value="TreeGrafter"/>
</dbReference>
<dbReference type="EMBL" id="RCHS01002463">
    <property type="protein sequence ID" value="RMX47207.1"/>
    <property type="molecule type" value="Genomic_DNA"/>
</dbReference>
<dbReference type="GO" id="GO:0003697">
    <property type="term" value="F:single-stranded DNA binding"/>
    <property type="evidence" value="ECO:0007669"/>
    <property type="project" value="TreeGrafter"/>
</dbReference>